<organism evidence="1 2">
    <name type="scientific">Panagrolaimus sp. JU765</name>
    <dbReference type="NCBI Taxonomy" id="591449"/>
    <lineage>
        <taxon>Eukaryota</taxon>
        <taxon>Metazoa</taxon>
        <taxon>Ecdysozoa</taxon>
        <taxon>Nematoda</taxon>
        <taxon>Chromadorea</taxon>
        <taxon>Rhabditida</taxon>
        <taxon>Tylenchina</taxon>
        <taxon>Panagrolaimomorpha</taxon>
        <taxon>Panagrolaimoidea</taxon>
        <taxon>Panagrolaimidae</taxon>
        <taxon>Panagrolaimus</taxon>
    </lineage>
</organism>
<sequence length="181" mass="20860">MISPEQDDEDDSFEQQFLQAHNEYRKKHGVPELTLNQELSEQAKNWAEKLATRQYMAYCELNVLGIGENITFFPAHMKAQEIVDYWYNEHKKYEFETPGWQTGTNYFTQIIWRSTKEIGVGRKIMPAAECENGSLKLAKPQQNGTTIGEDKQIVVAFYRPAGNSNRAGQFALNVQKPINNH</sequence>
<protein>
    <submittedName>
        <fullName evidence="2">SCP domain-containing protein</fullName>
    </submittedName>
</protein>
<proteinExistence type="predicted"/>
<evidence type="ECO:0000313" key="2">
    <source>
        <dbReference type="WBParaSite" id="JU765_v2.g7423.t1"/>
    </source>
</evidence>
<name>A0AC34RJS7_9BILA</name>
<dbReference type="Proteomes" id="UP000887576">
    <property type="component" value="Unplaced"/>
</dbReference>
<reference evidence="2" key="1">
    <citation type="submission" date="2022-11" db="UniProtKB">
        <authorList>
            <consortium name="WormBaseParasite"/>
        </authorList>
    </citation>
    <scope>IDENTIFICATION</scope>
</reference>
<dbReference type="WBParaSite" id="JU765_v2.g7423.t1">
    <property type="protein sequence ID" value="JU765_v2.g7423.t1"/>
    <property type="gene ID" value="JU765_v2.g7423"/>
</dbReference>
<accession>A0AC34RJS7</accession>
<evidence type="ECO:0000313" key="1">
    <source>
        <dbReference type="Proteomes" id="UP000887576"/>
    </source>
</evidence>